<dbReference type="AlphaFoldDB" id="A0A543F7U1"/>
<feature type="region of interest" description="Disordered" evidence="4">
    <location>
        <begin position="164"/>
        <end position="206"/>
    </location>
</feature>
<organism evidence="6 7">
    <name type="scientific">Nocardia bhagyanarayanae</name>
    <dbReference type="NCBI Taxonomy" id="1215925"/>
    <lineage>
        <taxon>Bacteria</taxon>
        <taxon>Bacillati</taxon>
        <taxon>Actinomycetota</taxon>
        <taxon>Actinomycetes</taxon>
        <taxon>Mycobacteriales</taxon>
        <taxon>Nocardiaceae</taxon>
        <taxon>Nocardia</taxon>
    </lineage>
</organism>
<dbReference type="PANTHER" id="PTHR43408">
    <property type="entry name" value="FMN REDUCTASE (NADPH)"/>
    <property type="match status" value="1"/>
</dbReference>
<feature type="domain" description="NADPH-dependent FMN reductase-like" evidence="5">
    <location>
        <begin position="1"/>
        <end position="136"/>
    </location>
</feature>
<evidence type="ECO:0000313" key="7">
    <source>
        <dbReference type="Proteomes" id="UP000316331"/>
    </source>
</evidence>
<sequence length="206" mass="20964">MTVTVVVGNPKPASRTLAAGTLVARGLRPDTEPTVLDLASYGPALLSWGDPAVADAVRTVAESELVVFASPTFKATYTGLLKLFLEQFDGGTGLAGVLAVPVMLGAGPAHALAPDLLLKPVLVELGATAALPGLYLADRTFAEDGAIDAYAERWRPVVRALSRSGAADASPGGPGTSDPNQNAGRSDAGTGRPNSDVHTSKAVEHA</sequence>
<evidence type="ECO:0000256" key="3">
    <source>
        <dbReference type="ARBA" id="ARBA00023002"/>
    </source>
</evidence>
<dbReference type="Pfam" id="PF03358">
    <property type="entry name" value="FMN_red"/>
    <property type="match status" value="1"/>
</dbReference>
<dbReference type="GO" id="GO:0016491">
    <property type="term" value="F:oxidoreductase activity"/>
    <property type="evidence" value="ECO:0007669"/>
    <property type="project" value="UniProtKB-KW"/>
</dbReference>
<comment type="caution">
    <text evidence="6">The sequence shown here is derived from an EMBL/GenBank/DDBJ whole genome shotgun (WGS) entry which is preliminary data.</text>
</comment>
<keyword evidence="3" id="KW-0560">Oxidoreductase</keyword>
<name>A0A543F7U1_9NOCA</name>
<keyword evidence="1" id="KW-0285">Flavoprotein</keyword>
<gene>
    <name evidence="6" type="ORF">FB390_1515</name>
</gene>
<keyword evidence="7" id="KW-1185">Reference proteome</keyword>
<dbReference type="InterPro" id="IPR051814">
    <property type="entry name" value="NAD(P)H-dep_FMN_reductase"/>
</dbReference>
<dbReference type="Proteomes" id="UP000316331">
    <property type="component" value="Unassembled WGS sequence"/>
</dbReference>
<evidence type="ECO:0000256" key="1">
    <source>
        <dbReference type="ARBA" id="ARBA00022630"/>
    </source>
</evidence>
<evidence type="ECO:0000259" key="5">
    <source>
        <dbReference type="Pfam" id="PF03358"/>
    </source>
</evidence>
<dbReference type="EMBL" id="VFPG01000001">
    <property type="protein sequence ID" value="TQM29902.1"/>
    <property type="molecule type" value="Genomic_DNA"/>
</dbReference>
<dbReference type="InterPro" id="IPR005025">
    <property type="entry name" value="FMN_Rdtase-like_dom"/>
</dbReference>
<evidence type="ECO:0000313" key="6">
    <source>
        <dbReference type="EMBL" id="TQM29902.1"/>
    </source>
</evidence>
<dbReference type="SUPFAM" id="SSF52218">
    <property type="entry name" value="Flavoproteins"/>
    <property type="match status" value="1"/>
</dbReference>
<evidence type="ECO:0000256" key="4">
    <source>
        <dbReference type="SAM" id="MobiDB-lite"/>
    </source>
</evidence>
<reference evidence="6 7" key="1">
    <citation type="submission" date="2019-06" db="EMBL/GenBank/DDBJ databases">
        <title>Sequencing the genomes of 1000 actinobacteria strains.</title>
        <authorList>
            <person name="Klenk H.-P."/>
        </authorList>
    </citation>
    <scope>NUCLEOTIDE SEQUENCE [LARGE SCALE GENOMIC DNA]</scope>
    <source>
        <strain evidence="6 7">DSM 103495</strain>
    </source>
</reference>
<proteinExistence type="predicted"/>
<evidence type="ECO:0000256" key="2">
    <source>
        <dbReference type="ARBA" id="ARBA00022643"/>
    </source>
</evidence>
<dbReference type="Gene3D" id="3.40.50.360">
    <property type="match status" value="1"/>
</dbReference>
<accession>A0A543F7U1</accession>
<keyword evidence="2" id="KW-0288">FMN</keyword>
<protein>
    <submittedName>
        <fullName evidence="6">FMN reductase</fullName>
    </submittedName>
</protein>
<dbReference type="InterPro" id="IPR029039">
    <property type="entry name" value="Flavoprotein-like_sf"/>
</dbReference>
<dbReference type="PANTHER" id="PTHR43408:SF1">
    <property type="entry name" value="FMN REDUCTASE (NADPH)"/>
    <property type="match status" value="1"/>
</dbReference>
<dbReference type="OrthoDB" id="1643408at2"/>